<name>A0A9X2YU49_9MYCO</name>
<dbReference type="EMBL" id="JACKSJ010000235">
    <property type="protein sequence ID" value="MCV7173271.1"/>
    <property type="molecule type" value="Genomic_DNA"/>
</dbReference>
<organism evidence="1 2">
    <name type="scientific">[Mycobacterium] manitobense</name>
    <dbReference type="NCBI Taxonomy" id="190147"/>
    <lineage>
        <taxon>Bacteria</taxon>
        <taxon>Bacillati</taxon>
        <taxon>Actinomycetota</taxon>
        <taxon>Actinomycetes</taxon>
        <taxon>Mycobacteriales</taxon>
        <taxon>Mycobacteriaceae</taxon>
        <taxon>Mycolicibacterium</taxon>
    </lineage>
</organism>
<gene>
    <name evidence="1" type="ORF">H7I41_25430</name>
</gene>
<evidence type="ECO:0000313" key="2">
    <source>
        <dbReference type="Proteomes" id="UP001140293"/>
    </source>
</evidence>
<proteinExistence type="predicted"/>
<evidence type="ECO:0000313" key="1">
    <source>
        <dbReference type="EMBL" id="MCV7173271.1"/>
    </source>
</evidence>
<keyword evidence="2" id="KW-1185">Reference proteome</keyword>
<protein>
    <submittedName>
        <fullName evidence="1">Uncharacterized protein</fullName>
    </submittedName>
</protein>
<reference evidence="1" key="1">
    <citation type="submission" date="2020-07" db="EMBL/GenBank/DDBJ databases">
        <authorList>
            <person name="Pettersson B.M.F."/>
            <person name="Behra P.R.K."/>
            <person name="Ramesh M."/>
            <person name="Das S."/>
            <person name="Dasgupta S."/>
            <person name="Kirsebom L.A."/>
        </authorList>
    </citation>
    <scope>NUCLEOTIDE SEQUENCE</scope>
    <source>
        <strain evidence="1">DSM 44615</strain>
    </source>
</reference>
<comment type="caution">
    <text evidence="1">The sequence shown here is derived from an EMBL/GenBank/DDBJ whole genome shotgun (WGS) entry which is preliminary data.</text>
</comment>
<dbReference type="RefSeq" id="WP_264015438.1">
    <property type="nucleotide sequence ID" value="NZ_JACKSJ010000235.1"/>
</dbReference>
<sequence length="134" mass="14390">MLTELQFVAITAFLIWGLVSSVCGLLTSSAPEPVLVWREHGPDGWDGWREVHFGLTGADRRAVEQAHGRELTESDRAGLTEAVLQQTRRDDSDAVQFAVVHRSPEGIDTAPAVVCVCAPVAIRQGEEVAAVGTA</sequence>
<reference evidence="1" key="2">
    <citation type="journal article" date="2022" name="BMC Genomics">
        <title>Comparative genome analysis of mycobacteria focusing on tRNA and non-coding RNA.</title>
        <authorList>
            <person name="Behra P.R.K."/>
            <person name="Pettersson B.M.F."/>
            <person name="Ramesh M."/>
            <person name="Das S."/>
            <person name="Dasgupta S."/>
            <person name="Kirsebom L.A."/>
        </authorList>
    </citation>
    <scope>NUCLEOTIDE SEQUENCE</scope>
    <source>
        <strain evidence="1">DSM 44615</strain>
    </source>
</reference>
<accession>A0A9X2YU49</accession>
<dbReference type="Proteomes" id="UP001140293">
    <property type="component" value="Unassembled WGS sequence"/>
</dbReference>
<dbReference type="AlphaFoldDB" id="A0A9X2YU49"/>